<keyword evidence="2" id="KW-1185">Reference proteome</keyword>
<dbReference type="Proteomes" id="UP000265520">
    <property type="component" value="Unassembled WGS sequence"/>
</dbReference>
<proteinExistence type="predicted"/>
<evidence type="ECO:0000313" key="1">
    <source>
        <dbReference type="EMBL" id="MCI57478.1"/>
    </source>
</evidence>
<name>A0A392T8W7_9FABA</name>
<dbReference type="AlphaFoldDB" id="A0A392T8W7"/>
<sequence length="66" mass="7671">MDKDGGQINRRPLLDGSNYDYWKSRMAAFIKFIDTRSWKAVIKGWDHPKIKDADGADTDELKPEEE</sequence>
<organism evidence="1 2">
    <name type="scientific">Trifolium medium</name>
    <dbReference type="NCBI Taxonomy" id="97028"/>
    <lineage>
        <taxon>Eukaryota</taxon>
        <taxon>Viridiplantae</taxon>
        <taxon>Streptophyta</taxon>
        <taxon>Embryophyta</taxon>
        <taxon>Tracheophyta</taxon>
        <taxon>Spermatophyta</taxon>
        <taxon>Magnoliopsida</taxon>
        <taxon>eudicotyledons</taxon>
        <taxon>Gunneridae</taxon>
        <taxon>Pentapetalae</taxon>
        <taxon>rosids</taxon>
        <taxon>fabids</taxon>
        <taxon>Fabales</taxon>
        <taxon>Fabaceae</taxon>
        <taxon>Papilionoideae</taxon>
        <taxon>50 kb inversion clade</taxon>
        <taxon>NPAAA clade</taxon>
        <taxon>Hologalegina</taxon>
        <taxon>IRL clade</taxon>
        <taxon>Trifolieae</taxon>
        <taxon>Trifolium</taxon>
    </lineage>
</organism>
<protein>
    <submittedName>
        <fullName evidence="1">Gag-pol polyprotein</fullName>
    </submittedName>
</protein>
<reference evidence="1 2" key="1">
    <citation type="journal article" date="2018" name="Front. Plant Sci.">
        <title>Red Clover (Trifolium pratense) and Zigzag Clover (T. medium) - A Picture of Genomic Similarities and Differences.</title>
        <authorList>
            <person name="Dluhosova J."/>
            <person name="Istvanek J."/>
            <person name="Nedelnik J."/>
            <person name="Repkova J."/>
        </authorList>
    </citation>
    <scope>NUCLEOTIDE SEQUENCE [LARGE SCALE GENOMIC DNA]</scope>
    <source>
        <strain evidence="2">cv. 10/8</strain>
        <tissue evidence="1">Leaf</tissue>
    </source>
</reference>
<comment type="caution">
    <text evidence="1">The sequence shown here is derived from an EMBL/GenBank/DDBJ whole genome shotgun (WGS) entry which is preliminary data.</text>
</comment>
<evidence type="ECO:0000313" key="2">
    <source>
        <dbReference type="Proteomes" id="UP000265520"/>
    </source>
</evidence>
<accession>A0A392T8W7</accession>
<dbReference type="EMBL" id="LXQA010529598">
    <property type="protein sequence ID" value="MCI57478.1"/>
    <property type="molecule type" value="Genomic_DNA"/>
</dbReference>